<comment type="caution">
    <text evidence="2">The sequence shown here is derived from an EMBL/GenBank/DDBJ whole genome shotgun (WGS) entry which is preliminary data.</text>
</comment>
<dbReference type="AlphaFoldDB" id="A0AAN6UUH5"/>
<feature type="compositionally biased region" description="Low complexity" evidence="1">
    <location>
        <begin position="61"/>
        <end position="71"/>
    </location>
</feature>
<sequence length="230" mass="24295">MSSRLTAPVSKLTRSFSTTPSIARPSHLLNNASKAASGAGRKTKVASEEDATAGTARHHSTTTTTTPHRPSLAPRKPVPFMQTFHHSAPKPAALSTNTIDRAVLPNLHMSAESLYDPYAHIRVPLLPDNTSPPAGFRQAEAPDLPLPQAEIRVVAANPEQVLPAALTEVEGMGVDGVELGFARLLGQGGEGERYDEMGSGMIRDLWKGMVEDVFGGPPQQQQAGKGPAAA</sequence>
<organism evidence="2 3">
    <name type="scientific">Trichocladium antarcticum</name>
    <dbReference type="NCBI Taxonomy" id="1450529"/>
    <lineage>
        <taxon>Eukaryota</taxon>
        <taxon>Fungi</taxon>
        <taxon>Dikarya</taxon>
        <taxon>Ascomycota</taxon>
        <taxon>Pezizomycotina</taxon>
        <taxon>Sordariomycetes</taxon>
        <taxon>Sordariomycetidae</taxon>
        <taxon>Sordariales</taxon>
        <taxon>Chaetomiaceae</taxon>
        <taxon>Trichocladium</taxon>
    </lineage>
</organism>
<evidence type="ECO:0000256" key="1">
    <source>
        <dbReference type="SAM" id="MobiDB-lite"/>
    </source>
</evidence>
<protein>
    <submittedName>
        <fullName evidence="2">Uncharacterized protein</fullName>
    </submittedName>
</protein>
<reference evidence="2" key="2">
    <citation type="submission" date="2023-05" db="EMBL/GenBank/DDBJ databases">
        <authorList>
            <consortium name="Lawrence Berkeley National Laboratory"/>
            <person name="Steindorff A."/>
            <person name="Hensen N."/>
            <person name="Bonometti L."/>
            <person name="Westerberg I."/>
            <person name="Brannstrom I.O."/>
            <person name="Guillou S."/>
            <person name="Cros-Aarteil S."/>
            <person name="Calhoun S."/>
            <person name="Haridas S."/>
            <person name="Kuo A."/>
            <person name="Mondo S."/>
            <person name="Pangilinan J."/>
            <person name="Riley R."/>
            <person name="Labutti K."/>
            <person name="Andreopoulos B."/>
            <person name="Lipzen A."/>
            <person name="Chen C."/>
            <person name="Yanf M."/>
            <person name="Daum C."/>
            <person name="Ng V."/>
            <person name="Clum A."/>
            <person name="Ohm R."/>
            <person name="Martin F."/>
            <person name="Silar P."/>
            <person name="Natvig D."/>
            <person name="Lalanne C."/>
            <person name="Gautier V."/>
            <person name="Ament-Velasquez S.L."/>
            <person name="Kruys A."/>
            <person name="Hutchinson M.I."/>
            <person name="Powell A.J."/>
            <person name="Barry K."/>
            <person name="Miller A.N."/>
            <person name="Grigoriev I.V."/>
            <person name="Debuchy R."/>
            <person name="Gladieux P."/>
            <person name="Thoren M.H."/>
            <person name="Johannesson H."/>
        </authorList>
    </citation>
    <scope>NUCLEOTIDE SEQUENCE</scope>
    <source>
        <strain evidence="2">CBS 123565</strain>
    </source>
</reference>
<proteinExistence type="predicted"/>
<gene>
    <name evidence="2" type="ORF">BT67DRAFT_394713</name>
</gene>
<name>A0AAN6UUH5_9PEZI</name>
<accession>A0AAN6UUH5</accession>
<feature type="region of interest" description="Disordered" evidence="1">
    <location>
        <begin position="1"/>
        <end position="76"/>
    </location>
</feature>
<evidence type="ECO:0000313" key="2">
    <source>
        <dbReference type="EMBL" id="KAK4138855.1"/>
    </source>
</evidence>
<dbReference type="EMBL" id="MU853401">
    <property type="protein sequence ID" value="KAK4138855.1"/>
    <property type="molecule type" value="Genomic_DNA"/>
</dbReference>
<feature type="compositionally biased region" description="Polar residues" evidence="1">
    <location>
        <begin position="12"/>
        <end position="21"/>
    </location>
</feature>
<evidence type="ECO:0000313" key="3">
    <source>
        <dbReference type="Proteomes" id="UP001304895"/>
    </source>
</evidence>
<keyword evidence="3" id="KW-1185">Reference proteome</keyword>
<dbReference type="Proteomes" id="UP001304895">
    <property type="component" value="Unassembled WGS sequence"/>
</dbReference>
<reference evidence="2" key="1">
    <citation type="journal article" date="2023" name="Mol. Phylogenet. Evol.">
        <title>Genome-scale phylogeny and comparative genomics of the fungal order Sordariales.</title>
        <authorList>
            <person name="Hensen N."/>
            <person name="Bonometti L."/>
            <person name="Westerberg I."/>
            <person name="Brannstrom I.O."/>
            <person name="Guillou S."/>
            <person name="Cros-Aarteil S."/>
            <person name="Calhoun S."/>
            <person name="Haridas S."/>
            <person name="Kuo A."/>
            <person name="Mondo S."/>
            <person name="Pangilinan J."/>
            <person name="Riley R."/>
            <person name="LaButti K."/>
            <person name="Andreopoulos B."/>
            <person name="Lipzen A."/>
            <person name="Chen C."/>
            <person name="Yan M."/>
            <person name="Daum C."/>
            <person name="Ng V."/>
            <person name="Clum A."/>
            <person name="Steindorff A."/>
            <person name="Ohm R.A."/>
            <person name="Martin F."/>
            <person name="Silar P."/>
            <person name="Natvig D.O."/>
            <person name="Lalanne C."/>
            <person name="Gautier V."/>
            <person name="Ament-Velasquez S.L."/>
            <person name="Kruys A."/>
            <person name="Hutchinson M.I."/>
            <person name="Powell A.J."/>
            <person name="Barry K."/>
            <person name="Miller A.N."/>
            <person name="Grigoriev I.V."/>
            <person name="Debuchy R."/>
            <person name="Gladieux P."/>
            <person name="Hiltunen Thoren M."/>
            <person name="Johannesson H."/>
        </authorList>
    </citation>
    <scope>NUCLEOTIDE SEQUENCE</scope>
    <source>
        <strain evidence="2">CBS 123565</strain>
    </source>
</reference>